<dbReference type="AlphaFoldDB" id="A0A8K1D9C1"/>
<accession>A0A8K1D9C1</accession>
<comment type="caution">
    <text evidence="1">The sequence shown here is derived from an EMBL/GenBank/DDBJ whole genome shotgun (WGS) entry which is preliminary data.</text>
</comment>
<organism evidence="1 2">
    <name type="scientific">Zosterops borbonicus</name>
    <dbReference type="NCBI Taxonomy" id="364589"/>
    <lineage>
        <taxon>Eukaryota</taxon>
        <taxon>Metazoa</taxon>
        <taxon>Chordata</taxon>
        <taxon>Craniata</taxon>
        <taxon>Vertebrata</taxon>
        <taxon>Euteleostomi</taxon>
        <taxon>Archelosauria</taxon>
        <taxon>Archosauria</taxon>
        <taxon>Dinosauria</taxon>
        <taxon>Saurischia</taxon>
        <taxon>Theropoda</taxon>
        <taxon>Coelurosauria</taxon>
        <taxon>Aves</taxon>
        <taxon>Neognathae</taxon>
        <taxon>Neoaves</taxon>
        <taxon>Telluraves</taxon>
        <taxon>Australaves</taxon>
        <taxon>Passeriformes</taxon>
        <taxon>Sylvioidea</taxon>
        <taxon>Zosteropidae</taxon>
        <taxon>Zosterops</taxon>
    </lineage>
</organism>
<evidence type="ECO:0000313" key="2">
    <source>
        <dbReference type="Proteomes" id="UP000796761"/>
    </source>
</evidence>
<name>A0A8K1D9C1_9PASS</name>
<dbReference type="EMBL" id="SWJQ01002214">
    <property type="protein sequence ID" value="TRZ06748.1"/>
    <property type="molecule type" value="Genomic_DNA"/>
</dbReference>
<sequence>MFADPDNCQNAKYQKNQFEWATSDGTWMTHLPVDGEVKEITMGLLTLCPIWKTSPFNGSHELLQIRAKRDVPDSENQDDTWQEPSSGVKLGWALESLFGPVANY</sequence>
<gene>
    <name evidence="1" type="ORF">HGM15179_020354</name>
</gene>
<proteinExistence type="predicted"/>
<dbReference type="OrthoDB" id="8949317at2759"/>
<reference evidence="1" key="1">
    <citation type="submission" date="2019-04" db="EMBL/GenBank/DDBJ databases">
        <title>Genome assembly of Zosterops borbonicus 15179.</title>
        <authorList>
            <person name="Leroy T."/>
            <person name="Anselmetti Y."/>
            <person name="Tilak M.-K."/>
            <person name="Nabholz B."/>
        </authorList>
    </citation>
    <scope>NUCLEOTIDE SEQUENCE</scope>
    <source>
        <strain evidence="1">HGM_15179</strain>
        <tissue evidence="1">Muscle</tissue>
    </source>
</reference>
<dbReference type="Proteomes" id="UP000796761">
    <property type="component" value="Unassembled WGS sequence"/>
</dbReference>
<evidence type="ECO:0000313" key="1">
    <source>
        <dbReference type="EMBL" id="TRZ06748.1"/>
    </source>
</evidence>
<protein>
    <submittedName>
        <fullName evidence="1">Uncharacterized protein</fullName>
    </submittedName>
</protein>
<keyword evidence="2" id="KW-1185">Reference proteome</keyword>